<protein>
    <recommendedName>
        <fullName evidence="7">Gamma-glutamyl phosphate reductase</fullName>
        <shortName evidence="7">GPR</shortName>
        <ecNumber evidence="7">1.2.1.41</ecNumber>
    </recommendedName>
    <alternativeName>
        <fullName evidence="7">Glutamate-5-semialdehyde dehydrogenase</fullName>
    </alternativeName>
    <alternativeName>
        <fullName evidence="7">Glutamyl-gamma-semialdehyde dehydrogenase</fullName>
        <shortName evidence="7">GSA dehydrogenase</shortName>
    </alternativeName>
</protein>
<keyword evidence="2 7" id="KW-0028">Amino-acid biosynthesis</keyword>
<keyword evidence="4 7" id="KW-0521">NADP</keyword>
<feature type="domain" description="Aldehyde dehydrogenase" evidence="8">
    <location>
        <begin position="5"/>
        <end position="214"/>
    </location>
</feature>
<proteinExistence type="inferred from homology"/>
<accession>A0ABP8QF95</accession>
<comment type="caution">
    <text evidence="9">The sequence shown here is derived from an EMBL/GenBank/DDBJ whole genome shotgun (WGS) entry which is preliminary data.</text>
</comment>
<dbReference type="PANTHER" id="PTHR11063:SF8">
    <property type="entry name" value="DELTA-1-PYRROLINE-5-CARBOXYLATE SYNTHASE"/>
    <property type="match status" value="1"/>
</dbReference>
<sequence length="419" mass="44146">MLMTDYSAYFRAAQQASRRLTTVAPAAIDAVLRDLADALLAHTDFVLAENAKDLARMPTADPRHDRLRLTPERLASMADDLRNVASLPSPLGGVLSEKELANGLQLKKVRVPLGVVGIIYEARPNVTFDSLALCLKTGNACLLKGGSDAAASNTVLIEVAGPVLLRHGLPLGAATLLPPERAATEAMLLAVGLVDVVIPRGSQGLIDYVRQNARVPVIETGAGVVHTYFDATGDLAKGQAIIANAKTRRVSVCNSLDCLLLNEQRLTDLPALAAPLAQAQVQLFADAPAYAALAGHYPAALLAEASESHFGTEFLDYKLAIKTVADLDAALDHIAAHGSRHSEAIISEDAGHIDTFLQVVDAAAVYANASTAFTDGAQFGLGAEIGISTQKLHARGPMGLEELTSYKWLVRGSGQVRAS</sequence>
<reference evidence="10" key="1">
    <citation type="journal article" date="2019" name="Int. J. Syst. Evol. Microbiol.">
        <title>The Global Catalogue of Microorganisms (GCM) 10K type strain sequencing project: providing services to taxonomists for standard genome sequencing and annotation.</title>
        <authorList>
            <consortium name="The Broad Institute Genomics Platform"/>
            <consortium name="The Broad Institute Genome Sequencing Center for Infectious Disease"/>
            <person name="Wu L."/>
            <person name="Ma J."/>
        </authorList>
    </citation>
    <scope>NUCLEOTIDE SEQUENCE [LARGE SCALE GENOMIC DNA]</scope>
    <source>
        <strain evidence="10">JCM 17841</strain>
    </source>
</reference>
<dbReference type="InterPro" id="IPR012134">
    <property type="entry name" value="Glu-5-SA_DH"/>
</dbReference>
<dbReference type="NCBIfam" id="TIGR00407">
    <property type="entry name" value="proA"/>
    <property type="match status" value="1"/>
</dbReference>
<comment type="function">
    <text evidence="7">Catalyzes the NADPH-dependent reduction of L-glutamate 5-phosphate into L-glutamate 5-semialdehyde and phosphate. The product spontaneously undergoes cyclization to form 1-pyrroline-5-carboxylate.</text>
</comment>
<dbReference type="InterPro" id="IPR016161">
    <property type="entry name" value="Ald_DH/histidinol_DH"/>
</dbReference>
<comment type="catalytic activity">
    <reaction evidence="6 7">
        <text>L-glutamate 5-semialdehyde + phosphate + NADP(+) = L-glutamyl 5-phosphate + NADPH + H(+)</text>
        <dbReference type="Rhea" id="RHEA:19541"/>
        <dbReference type="ChEBI" id="CHEBI:15378"/>
        <dbReference type="ChEBI" id="CHEBI:43474"/>
        <dbReference type="ChEBI" id="CHEBI:57783"/>
        <dbReference type="ChEBI" id="CHEBI:58066"/>
        <dbReference type="ChEBI" id="CHEBI:58274"/>
        <dbReference type="ChEBI" id="CHEBI:58349"/>
        <dbReference type="EC" id="1.2.1.41"/>
    </reaction>
</comment>
<dbReference type="Gene3D" id="3.40.309.10">
    <property type="entry name" value="Aldehyde Dehydrogenase, Chain A, domain 2"/>
    <property type="match status" value="1"/>
</dbReference>
<evidence type="ECO:0000256" key="1">
    <source>
        <dbReference type="ARBA" id="ARBA00004985"/>
    </source>
</evidence>
<keyword evidence="10" id="KW-1185">Reference proteome</keyword>
<dbReference type="CDD" id="cd07079">
    <property type="entry name" value="ALDH_F18-19_ProA-GPR"/>
    <property type="match status" value="1"/>
</dbReference>
<comment type="pathway">
    <text evidence="1 7">Amino-acid biosynthesis; L-proline biosynthesis; L-glutamate 5-semialdehyde from L-glutamate: step 2/2.</text>
</comment>
<dbReference type="InterPro" id="IPR015590">
    <property type="entry name" value="Aldehyde_DH_dom"/>
</dbReference>
<evidence type="ECO:0000256" key="4">
    <source>
        <dbReference type="ARBA" id="ARBA00022857"/>
    </source>
</evidence>
<comment type="similarity">
    <text evidence="7">Belongs to the gamma-glutamyl phosphate reductase family.</text>
</comment>
<dbReference type="InterPro" id="IPR016162">
    <property type="entry name" value="Ald_DH_N"/>
</dbReference>
<dbReference type="HAMAP" id="MF_00412">
    <property type="entry name" value="ProA"/>
    <property type="match status" value="1"/>
</dbReference>
<keyword evidence="7" id="KW-0963">Cytoplasm</keyword>
<dbReference type="Pfam" id="PF00171">
    <property type="entry name" value="Aldedh"/>
    <property type="match status" value="1"/>
</dbReference>
<dbReference type="EC" id="1.2.1.41" evidence="7"/>
<evidence type="ECO:0000313" key="9">
    <source>
        <dbReference type="EMBL" id="GAA4501213.1"/>
    </source>
</evidence>
<dbReference type="Proteomes" id="UP001501243">
    <property type="component" value="Unassembled WGS sequence"/>
</dbReference>
<evidence type="ECO:0000313" key="10">
    <source>
        <dbReference type="Proteomes" id="UP001501243"/>
    </source>
</evidence>
<dbReference type="PANTHER" id="PTHR11063">
    <property type="entry name" value="GLUTAMATE SEMIALDEHYDE DEHYDROGENASE"/>
    <property type="match status" value="1"/>
</dbReference>
<comment type="subcellular location">
    <subcellularLocation>
        <location evidence="7">Cytoplasm</location>
    </subcellularLocation>
</comment>
<evidence type="ECO:0000256" key="5">
    <source>
        <dbReference type="ARBA" id="ARBA00023002"/>
    </source>
</evidence>
<dbReference type="InterPro" id="IPR020593">
    <property type="entry name" value="G-glutamylP_reductase_CS"/>
</dbReference>
<name>A0ABP8QF95_9BACT</name>
<organism evidence="9 10">
    <name type="scientific">Hymenobacter ginsengisoli</name>
    <dbReference type="NCBI Taxonomy" id="1051626"/>
    <lineage>
        <taxon>Bacteria</taxon>
        <taxon>Pseudomonadati</taxon>
        <taxon>Bacteroidota</taxon>
        <taxon>Cytophagia</taxon>
        <taxon>Cytophagales</taxon>
        <taxon>Hymenobacteraceae</taxon>
        <taxon>Hymenobacter</taxon>
    </lineage>
</organism>
<dbReference type="NCBIfam" id="NF001221">
    <property type="entry name" value="PRK00197.1"/>
    <property type="match status" value="1"/>
</dbReference>
<dbReference type="PIRSF" id="PIRSF000151">
    <property type="entry name" value="GPR"/>
    <property type="match status" value="1"/>
</dbReference>
<evidence type="ECO:0000256" key="7">
    <source>
        <dbReference type="HAMAP-Rule" id="MF_00412"/>
    </source>
</evidence>
<dbReference type="Gene3D" id="3.40.605.10">
    <property type="entry name" value="Aldehyde Dehydrogenase, Chain A, domain 1"/>
    <property type="match status" value="1"/>
</dbReference>
<evidence type="ECO:0000256" key="6">
    <source>
        <dbReference type="ARBA" id="ARBA00049024"/>
    </source>
</evidence>
<dbReference type="EMBL" id="BAABGQ010000006">
    <property type="protein sequence ID" value="GAA4501213.1"/>
    <property type="molecule type" value="Genomic_DNA"/>
</dbReference>
<evidence type="ECO:0000259" key="8">
    <source>
        <dbReference type="Pfam" id="PF00171"/>
    </source>
</evidence>
<gene>
    <name evidence="7" type="primary">proA</name>
    <name evidence="9" type="ORF">GCM10023172_22700</name>
</gene>
<keyword evidence="5 7" id="KW-0560">Oxidoreductase</keyword>
<dbReference type="InterPro" id="IPR000965">
    <property type="entry name" value="GPR_dom"/>
</dbReference>
<dbReference type="InterPro" id="IPR016163">
    <property type="entry name" value="Ald_DH_C"/>
</dbReference>
<evidence type="ECO:0000256" key="3">
    <source>
        <dbReference type="ARBA" id="ARBA00022650"/>
    </source>
</evidence>
<keyword evidence="3 7" id="KW-0641">Proline biosynthesis</keyword>
<dbReference type="SUPFAM" id="SSF53720">
    <property type="entry name" value="ALDH-like"/>
    <property type="match status" value="1"/>
</dbReference>
<evidence type="ECO:0000256" key="2">
    <source>
        <dbReference type="ARBA" id="ARBA00022605"/>
    </source>
</evidence>
<dbReference type="PROSITE" id="PS01223">
    <property type="entry name" value="PROA"/>
    <property type="match status" value="1"/>
</dbReference>